<reference evidence="1 2" key="1">
    <citation type="submission" date="2019-08" db="EMBL/GenBank/DDBJ databases">
        <title>The genome of the soybean aphid Biotype 1, its phylome, world population structure and adaptation to the North American continent.</title>
        <authorList>
            <person name="Giordano R."/>
            <person name="Donthu R.K."/>
            <person name="Hernandez A.G."/>
            <person name="Wright C.L."/>
            <person name="Zimin A.V."/>
        </authorList>
    </citation>
    <scope>NUCLEOTIDE SEQUENCE [LARGE SCALE GENOMIC DNA]</scope>
    <source>
        <tissue evidence="1">Whole aphids</tissue>
    </source>
</reference>
<dbReference type="OrthoDB" id="8174403at2759"/>
<feature type="non-terminal residue" evidence="1">
    <location>
        <position position="1"/>
    </location>
</feature>
<dbReference type="Proteomes" id="UP000475862">
    <property type="component" value="Unassembled WGS sequence"/>
</dbReference>
<dbReference type="EMBL" id="VYZN01000009">
    <property type="protein sequence ID" value="KAE9542694.1"/>
    <property type="molecule type" value="Genomic_DNA"/>
</dbReference>
<comment type="caution">
    <text evidence="1">The sequence shown here is derived from an EMBL/GenBank/DDBJ whole genome shotgun (WGS) entry which is preliminary data.</text>
</comment>
<organism evidence="1 2">
    <name type="scientific">Aphis glycines</name>
    <name type="common">Soybean aphid</name>
    <dbReference type="NCBI Taxonomy" id="307491"/>
    <lineage>
        <taxon>Eukaryota</taxon>
        <taxon>Metazoa</taxon>
        <taxon>Ecdysozoa</taxon>
        <taxon>Arthropoda</taxon>
        <taxon>Hexapoda</taxon>
        <taxon>Insecta</taxon>
        <taxon>Pterygota</taxon>
        <taxon>Neoptera</taxon>
        <taxon>Paraneoptera</taxon>
        <taxon>Hemiptera</taxon>
        <taxon>Sternorrhyncha</taxon>
        <taxon>Aphidomorpha</taxon>
        <taxon>Aphidoidea</taxon>
        <taxon>Aphididae</taxon>
        <taxon>Aphidini</taxon>
        <taxon>Aphis</taxon>
        <taxon>Aphis</taxon>
    </lineage>
</organism>
<keyword evidence="2" id="KW-1185">Reference proteome</keyword>
<protein>
    <submittedName>
        <fullName evidence="1">Uncharacterized protein</fullName>
    </submittedName>
</protein>
<name>A0A6G0U0V3_APHGL</name>
<gene>
    <name evidence="1" type="ORF">AGLY_002605</name>
</gene>
<evidence type="ECO:0000313" key="1">
    <source>
        <dbReference type="EMBL" id="KAE9542694.1"/>
    </source>
</evidence>
<proteinExistence type="predicted"/>
<dbReference type="AlphaFoldDB" id="A0A6G0U0V3"/>
<sequence>ARTPLFTNFTIHMNSKLLSNNPNSQGKVLISHQTYWHTVDFLYVYYAIVIKTNELIRNIINLHIACSTYTSHRSLQWMLIVRILCIKISCWTLENSQFHYYKSREIHVYTRGVQTFSSQGSFESSQNIDGSQIKNNKKINVCMNRMIIVDDSTFPNRCDSMIIIKVSRKNIYWFSIIVDIDLVWKLAPNKIKRISSDTDTCCSYKTLRSLVTPESTHRRQQAFYLLRTMNSLMTVVVLGACMMAVCLAMPQGSKDGAIFTNEAIRQAQSTHLIPQNAQIQKVQEGVELVAYESIPGSQAINLFEILGDHVPPEVVSNLQTQVDQVGKQ</sequence>
<evidence type="ECO:0000313" key="2">
    <source>
        <dbReference type="Proteomes" id="UP000475862"/>
    </source>
</evidence>
<accession>A0A6G0U0V3</accession>